<dbReference type="NCBIfam" id="TIGR02996">
    <property type="entry name" value="rpt_mate_G_obs"/>
    <property type="match status" value="1"/>
</dbReference>
<dbReference type="InterPro" id="IPR014338">
    <property type="entry name" value="CHP02996_rpt-companion-dom"/>
</dbReference>
<dbReference type="InterPro" id="IPR032675">
    <property type="entry name" value="LRR_dom_sf"/>
</dbReference>
<dbReference type="KEGG" id="uli:ETAA1_45690"/>
<evidence type="ECO:0008006" key="3">
    <source>
        <dbReference type="Google" id="ProtNLM"/>
    </source>
</evidence>
<dbReference type="SUPFAM" id="SSF52047">
    <property type="entry name" value="RNI-like"/>
    <property type="match status" value="1"/>
</dbReference>
<dbReference type="Gene3D" id="3.80.10.10">
    <property type="entry name" value="Ribonuclease Inhibitor"/>
    <property type="match status" value="1"/>
</dbReference>
<dbReference type="AlphaFoldDB" id="A0A517XYK3"/>
<evidence type="ECO:0000313" key="2">
    <source>
        <dbReference type="Proteomes" id="UP000319576"/>
    </source>
</evidence>
<gene>
    <name evidence="1" type="ORF">ETAA1_45690</name>
</gene>
<proteinExistence type="predicted"/>
<dbReference type="InterPro" id="IPR001611">
    <property type="entry name" value="Leu-rich_rpt"/>
</dbReference>
<sequence>MTDEAALRAAVLAHPGDDTPRLVYADWCDDAGDADRAAFIRAQVEAARAEPWSPAARDAEARAAALLAQMEFEWSQSSNRYRRPEFVRGFVEGVELLAEDLGDRLRDFRASDPVRRVRLLGFVGSSTFEASLLNIAEVLAAPAVAGITGLDASHASLYSSADFEELAAAPTLAGLSELSFAGRLVPPEWLTRFLQGPELPALAALDLSDIANLGLALGDGLRTAAHRTFTRLNVTGVRLLSRDLHRLLKSPAVAAVEELRLGWTFTPPGPATMIDLGWLLPWAKLRLLDLAGHGLGDDGVREITDRREAAGLRWLGLARNHLGNGGASRLLESRHLHLYHLDVTGNDISPPLLAELRARFPEAVVVG</sequence>
<keyword evidence="2" id="KW-1185">Reference proteome</keyword>
<organism evidence="1 2">
    <name type="scientific">Urbifossiella limnaea</name>
    <dbReference type="NCBI Taxonomy" id="2528023"/>
    <lineage>
        <taxon>Bacteria</taxon>
        <taxon>Pseudomonadati</taxon>
        <taxon>Planctomycetota</taxon>
        <taxon>Planctomycetia</taxon>
        <taxon>Gemmatales</taxon>
        <taxon>Gemmataceae</taxon>
        <taxon>Urbifossiella</taxon>
    </lineage>
</organism>
<dbReference type="OrthoDB" id="277484at2"/>
<reference evidence="1 2" key="1">
    <citation type="submission" date="2019-02" db="EMBL/GenBank/DDBJ databases">
        <title>Deep-cultivation of Planctomycetes and their phenomic and genomic characterization uncovers novel biology.</title>
        <authorList>
            <person name="Wiegand S."/>
            <person name="Jogler M."/>
            <person name="Boedeker C."/>
            <person name="Pinto D."/>
            <person name="Vollmers J."/>
            <person name="Rivas-Marin E."/>
            <person name="Kohn T."/>
            <person name="Peeters S.H."/>
            <person name="Heuer A."/>
            <person name="Rast P."/>
            <person name="Oberbeckmann S."/>
            <person name="Bunk B."/>
            <person name="Jeske O."/>
            <person name="Meyerdierks A."/>
            <person name="Storesund J.E."/>
            <person name="Kallscheuer N."/>
            <person name="Luecker S."/>
            <person name="Lage O.M."/>
            <person name="Pohl T."/>
            <person name="Merkel B.J."/>
            <person name="Hornburger P."/>
            <person name="Mueller R.-W."/>
            <person name="Bruemmer F."/>
            <person name="Labrenz M."/>
            <person name="Spormann A.M."/>
            <person name="Op den Camp H."/>
            <person name="Overmann J."/>
            <person name="Amann R."/>
            <person name="Jetten M.S.M."/>
            <person name="Mascher T."/>
            <person name="Medema M.H."/>
            <person name="Devos D.P."/>
            <person name="Kaster A.-K."/>
            <person name="Ovreas L."/>
            <person name="Rohde M."/>
            <person name="Galperin M.Y."/>
            <person name="Jogler C."/>
        </authorList>
    </citation>
    <scope>NUCLEOTIDE SEQUENCE [LARGE SCALE GENOMIC DNA]</scope>
    <source>
        <strain evidence="1 2">ETA_A1</strain>
    </source>
</reference>
<evidence type="ECO:0000313" key="1">
    <source>
        <dbReference type="EMBL" id="QDU22586.1"/>
    </source>
</evidence>
<dbReference type="EMBL" id="CP036273">
    <property type="protein sequence ID" value="QDU22586.1"/>
    <property type="molecule type" value="Genomic_DNA"/>
</dbReference>
<accession>A0A517XYK3</accession>
<dbReference type="RefSeq" id="WP_145242447.1">
    <property type="nucleotide sequence ID" value="NZ_CP036273.1"/>
</dbReference>
<protein>
    <recommendedName>
        <fullName evidence="3">TIGR02996 domain-containing protein</fullName>
    </recommendedName>
</protein>
<dbReference type="Pfam" id="PF13516">
    <property type="entry name" value="LRR_6"/>
    <property type="match status" value="1"/>
</dbReference>
<name>A0A517XYK3_9BACT</name>
<dbReference type="Proteomes" id="UP000319576">
    <property type="component" value="Chromosome"/>
</dbReference>